<evidence type="ECO:0000259" key="9">
    <source>
        <dbReference type="Pfam" id="PF05486"/>
    </source>
</evidence>
<dbReference type="GO" id="GO:0005786">
    <property type="term" value="C:signal recognition particle, endoplasmic reticulum targeting"/>
    <property type="evidence" value="ECO:0007669"/>
    <property type="project" value="UniProtKB-KW"/>
</dbReference>
<sequence>MVYIKSWTEYQAEAEKLYEQQPERTRYCVKYRAADGSLVLKVTDDNLCLKYKTQSSIMLNRFEAFNLSMMSKMQNRRPVVSPPPAPQTASK</sequence>
<dbReference type="GO" id="GO:0006614">
    <property type="term" value="P:SRP-dependent cotranslational protein targeting to membrane"/>
    <property type="evidence" value="ECO:0007669"/>
    <property type="project" value="InterPro"/>
</dbReference>
<comment type="similarity">
    <text evidence="2">Belongs to the SRP9 family.</text>
</comment>
<dbReference type="FunFam" id="3.30.720.10:FF:000008">
    <property type="entry name" value="Unplaced genomic scaffold supercont1.11, whole genome shotgun sequence"/>
    <property type="match status" value="1"/>
</dbReference>
<dbReference type="PIRSF" id="PIRSF017029">
    <property type="entry name" value="Signal_recog_particle_SRP9"/>
    <property type="match status" value="1"/>
</dbReference>
<dbReference type="SUPFAM" id="SSF54762">
    <property type="entry name" value="Signal recognition particle alu RNA binding heterodimer, SRP9/14"/>
    <property type="match status" value="1"/>
</dbReference>
<dbReference type="EMBL" id="KN824290">
    <property type="protein sequence ID" value="KIM29065.1"/>
    <property type="molecule type" value="Genomic_DNA"/>
</dbReference>
<dbReference type="InterPro" id="IPR009018">
    <property type="entry name" value="Signal_recog_particle_SRP9/14"/>
</dbReference>
<dbReference type="Gene3D" id="3.30.720.10">
    <property type="entry name" value="Signal recognition particle alu RNA binding heterodimer, srp9/1"/>
    <property type="match status" value="1"/>
</dbReference>
<evidence type="ECO:0000256" key="1">
    <source>
        <dbReference type="ARBA" id="ARBA00004496"/>
    </source>
</evidence>
<protein>
    <recommendedName>
        <fullName evidence="3">Signal recognition particle 9 kDa protein</fullName>
    </recommendedName>
</protein>
<gene>
    <name evidence="10" type="ORF">M408DRAFT_31935</name>
</gene>
<dbReference type="HOGENOM" id="CLU_144337_3_0_1"/>
<dbReference type="GO" id="GO:0045900">
    <property type="term" value="P:negative regulation of translational elongation"/>
    <property type="evidence" value="ECO:0007669"/>
    <property type="project" value="InterPro"/>
</dbReference>
<evidence type="ECO:0000313" key="10">
    <source>
        <dbReference type="EMBL" id="KIM29065.1"/>
    </source>
</evidence>
<reference evidence="10 11" key="1">
    <citation type="submission" date="2014-04" db="EMBL/GenBank/DDBJ databases">
        <authorList>
            <consortium name="DOE Joint Genome Institute"/>
            <person name="Kuo A."/>
            <person name="Zuccaro A."/>
            <person name="Kohler A."/>
            <person name="Nagy L.G."/>
            <person name="Floudas D."/>
            <person name="Copeland A."/>
            <person name="Barry K.W."/>
            <person name="Cichocki N."/>
            <person name="Veneault-Fourrey C."/>
            <person name="LaButti K."/>
            <person name="Lindquist E.A."/>
            <person name="Lipzen A."/>
            <person name="Lundell T."/>
            <person name="Morin E."/>
            <person name="Murat C."/>
            <person name="Sun H."/>
            <person name="Tunlid A."/>
            <person name="Henrissat B."/>
            <person name="Grigoriev I.V."/>
            <person name="Hibbett D.S."/>
            <person name="Martin F."/>
            <person name="Nordberg H.P."/>
            <person name="Cantor M.N."/>
            <person name="Hua S.X."/>
        </authorList>
    </citation>
    <scope>NUCLEOTIDE SEQUENCE [LARGE SCALE GENOMIC DNA]</scope>
    <source>
        <strain evidence="10 11">MAFF 305830</strain>
    </source>
</reference>
<evidence type="ECO:0000256" key="5">
    <source>
        <dbReference type="ARBA" id="ARBA00022884"/>
    </source>
</evidence>
<dbReference type="Proteomes" id="UP000054097">
    <property type="component" value="Unassembled WGS sequence"/>
</dbReference>
<evidence type="ECO:0000256" key="8">
    <source>
        <dbReference type="ARBA" id="ARBA00045462"/>
    </source>
</evidence>
<reference evidence="11" key="2">
    <citation type="submission" date="2015-01" db="EMBL/GenBank/DDBJ databases">
        <title>Evolutionary Origins and Diversification of the Mycorrhizal Mutualists.</title>
        <authorList>
            <consortium name="DOE Joint Genome Institute"/>
            <consortium name="Mycorrhizal Genomics Consortium"/>
            <person name="Kohler A."/>
            <person name="Kuo A."/>
            <person name="Nagy L.G."/>
            <person name="Floudas D."/>
            <person name="Copeland A."/>
            <person name="Barry K.W."/>
            <person name="Cichocki N."/>
            <person name="Veneault-Fourrey C."/>
            <person name="LaButti K."/>
            <person name="Lindquist E.A."/>
            <person name="Lipzen A."/>
            <person name="Lundell T."/>
            <person name="Morin E."/>
            <person name="Murat C."/>
            <person name="Riley R."/>
            <person name="Ohm R."/>
            <person name="Sun H."/>
            <person name="Tunlid A."/>
            <person name="Henrissat B."/>
            <person name="Grigoriev I.V."/>
            <person name="Hibbett D.S."/>
            <person name="Martin F."/>
        </authorList>
    </citation>
    <scope>NUCLEOTIDE SEQUENCE [LARGE SCALE GENOMIC DNA]</scope>
    <source>
        <strain evidence="11">MAFF 305830</strain>
    </source>
</reference>
<evidence type="ECO:0000256" key="4">
    <source>
        <dbReference type="ARBA" id="ARBA00022490"/>
    </source>
</evidence>
<comment type="function">
    <text evidence="8">Component of the signal recognition particle (SRP) complex, a ribonucleoprotein complex that mediates the cotranslational targeting of secretory and membrane proteins to the endoplasmic reticulum (ER). SRP9 together with SRP14 and the Alu portion of the SRP RNA, constitutes the elongation arrest domain of SRP. The complex of SRP9 and SRP14 is required for SRP RNA binding.</text>
</comment>
<feature type="domain" description="SRP9" evidence="9">
    <location>
        <begin position="4"/>
        <end position="73"/>
    </location>
</feature>
<evidence type="ECO:0000256" key="7">
    <source>
        <dbReference type="ARBA" id="ARBA00023274"/>
    </source>
</evidence>
<evidence type="ECO:0000256" key="3">
    <source>
        <dbReference type="ARBA" id="ARBA00020414"/>
    </source>
</evidence>
<keyword evidence="7" id="KW-0687">Ribonucleoprotein</keyword>
<dbReference type="OrthoDB" id="360923at2759"/>
<evidence type="ECO:0000313" key="11">
    <source>
        <dbReference type="Proteomes" id="UP000054097"/>
    </source>
</evidence>
<dbReference type="PANTHER" id="PTHR12834:SF12">
    <property type="entry name" value="SIGNAL RECOGNITION PARTICLE 9 KDA PROTEIN"/>
    <property type="match status" value="1"/>
</dbReference>
<keyword evidence="6" id="KW-0733">Signal recognition particle</keyword>
<dbReference type="InterPro" id="IPR008832">
    <property type="entry name" value="SRP9"/>
</dbReference>
<evidence type="ECO:0000256" key="6">
    <source>
        <dbReference type="ARBA" id="ARBA00023135"/>
    </source>
</evidence>
<keyword evidence="4" id="KW-0963">Cytoplasm</keyword>
<feature type="non-terminal residue" evidence="10">
    <location>
        <position position="91"/>
    </location>
</feature>
<organism evidence="10 11">
    <name type="scientific">Serendipita vermifera MAFF 305830</name>
    <dbReference type="NCBI Taxonomy" id="933852"/>
    <lineage>
        <taxon>Eukaryota</taxon>
        <taxon>Fungi</taxon>
        <taxon>Dikarya</taxon>
        <taxon>Basidiomycota</taxon>
        <taxon>Agaricomycotina</taxon>
        <taxon>Agaricomycetes</taxon>
        <taxon>Sebacinales</taxon>
        <taxon>Serendipitaceae</taxon>
        <taxon>Serendipita</taxon>
    </lineage>
</organism>
<proteinExistence type="inferred from homology"/>
<dbReference type="PANTHER" id="PTHR12834">
    <property type="entry name" value="SIGNAL RECOGNITION PARTICLE 9 KDA PROTEIN"/>
    <property type="match status" value="1"/>
</dbReference>
<dbReference type="AlphaFoldDB" id="A0A0C3AX15"/>
<keyword evidence="5" id="KW-0694">RNA-binding</keyword>
<comment type="subcellular location">
    <subcellularLocation>
        <location evidence="1">Cytoplasm</location>
    </subcellularLocation>
</comment>
<evidence type="ECO:0000256" key="2">
    <source>
        <dbReference type="ARBA" id="ARBA00009193"/>
    </source>
</evidence>
<keyword evidence="11" id="KW-1185">Reference proteome</keyword>
<dbReference type="STRING" id="933852.A0A0C3AX15"/>
<accession>A0A0C3AX15</accession>
<name>A0A0C3AX15_SERVB</name>
<dbReference type="InterPro" id="IPR039432">
    <property type="entry name" value="SRP9_dom"/>
</dbReference>
<dbReference type="Pfam" id="PF05486">
    <property type="entry name" value="SRP9-21"/>
    <property type="match status" value="1"/>
</dbReference>
<dbReference type="InterPro" id="IPR039914">
    <property type="entry name" value="SRP9-like"/>
</dbReference>
<dbReference type="GO" id="GO:0008312">
    <property type="term" value="F:7S RNA binding"/>
    <property type="evidence" value="ECO:0007669"/>
    <property type="project" value="InterPro"/>
</dbReference>